<dbReference type="RefSeq" id="WP_243361525.1">
    <property type="nucleotide sequence ID" value="NZ_JALGBH010000002.1"/>
</dbReference>
<dbReference type="NCBIfam" id="TIGR00621">
    <property type="entry name" value="ssb"/>
    <property type="match status" value="1"/>
</dbReference>
<sequence>MKNVINKVTLTGNAGTEVQIKNFTEKQKLARVSLAVNEYYKNIKGEPVKRTHWFQLVFWNEHADRALDTIKKGTRLTVEGRLQSLSYQTKKGLKKQVTEIVVQTMQAISN</sequence>
<dbReference type="GO" id="GO:0003677">
    <property type="term" value="F:DNA binding"/>
    <property type="evidence" value="ECO:0007669"/>
    <property type="project" value="UniProtKB-KW"/>
</dbReference>
<dbReference type="Pfam" id="PF00436">
    <property type="entry name" value="SSB"/>
    <property type="match status" value="1"/>
</dbReference>
<keyword evidence="1 2" id="KW-0238">DNA-binding</keyword>
<protein>
    <recommendedName>
        <fullName evidence="2 3">Single-stranded DNA-binding protein</fullName>
    </recommendedName>
</protein>
<accession>A0ABS9ZWS1</accession>
<dbReference type="PROSITE" id="PS50935">
    <property type="entry name" value="SSB"/>
    <property type="match status" value="1"/>
</dbReference>
<dbReference type="InterPro" id="IPR000424">
    <property type="entry name" value="Primosome_PriB/ssb"/>
</dbReference>
<dbReference type="PIRSF" id="PIRSF002070">
    <property type="entry name" value="SSB"/>
    <property type="match status" value="1"/>
</dbReference>
<dbReference type="Proteomes" id="UP001165460">
    <property type="component" value="Unassembled WGS sequence"/>
</dbReference>
<evidence type="ECO:0000256" key="3">
    <source>
        <dbReference type="RuleBase" id="RU000524"/>
    </source>
</evidence>
<dbReference type="InterPro" id="IPR012340">
    <property type="entry name" value="NA-bd_OB-fold"/>
</dbReference>
<dbReference type="PANTHER" id="PTHR10302">
    <property type="entry name" value="SINGLE-STRANDED DNA-BINDING PROTEIN"/>
    <property type="match status" value="1"/>
</dbReference>
<gene>
    <name evidence="4" type="primary">ssb</name>
    <name evidence="4" type="ORF">MMF97_08600</name>
</gene>
<proteinExistence type="predicted"/>
<evidence type="ECO:0000313" key="4">
    <source>
        <dbReference type="EMBL" id="MCJ0742766.1"/>
    </source>
</evidence>
<reference evidence="4" key="1">
    <citation type="submission" date="2022-03" db="EMBL/GenBank/DDBJ databases">
        <authorList>
            <person name="Woo C.Y."/>
        </authorList>
    </citation>
    <scope>NUCLEOTIDE SEQUENCE</scope>
    <source>
        <strain evidence="4">CYS-01</strain>
    </source>
</reference>
<evidence type="ECO:0000256" key="1">
    <source>
        <dbReference type="ARBA" id="ARBA00023125"/>
    </source>
</evidence>
<dbReference type="InterPro" id="IPR011344">
    <property type="entry name" value="ssDNA-bd"/>
</dbReference>
<name>A0ABS9ZWS1_9SPHI</name>
<dbReference type="PANTHER" id="PTHR10302:SF0">
    <property type="entry name" value="SINGLE-STRANDED DNA-BINDING PROTEIN, MITOCHONDRIAL"/>
    <property type="match status" value="1"/>
</dbReference>
<organism evidence="4 5">
    <name type="scientific">Pedobacter montanisoli</name>
    <dbReference type="NCBI Taxonomy" id="2923277"/>
    <lineage>
        <taxon>Bacteria</taxon>
        <taxon>Pseudomonadati</taxon>
        <taxon>Bacteroidota</taxon>
        <taxon>Sphingobacteriia</taxon>
        <taxon>Sphingobacteriales</taxon>
        <taxon>Sphingobacteriaceae</taxon>
        <taxon>Pedobacter</taxon>
    </lineage>
</organism>
<dbReference type="SUPFAM" id="SSF50249">
    <property type="entry name" value="Nucleic acid-binding proteins"/>
    <property type="match status" value="1"/>
</dbReference>
<dbReference type="EMBL" id="JALGBH010000002">
    <property type="protein sequence ID" value="MCJ0742766.1"/>
    <property type="molecule type" value="Genomic_DNA"/>
</dbReference>
<dbReference type="CDD" id="cd04496">
    <property type="entry name" value="SSB_OBF"/>
    <property type="match status" value="1"/>
</dbReference>
<evidence type="ECO:0000256" key="2">
    <source>
        <dbReference type="PIRNR" id="PIRNR002070"/>
    </source>
</evidence>
<evidence type="ECO:0000313" key="5">
    <source>
        <dbReference type="Proteomes" id="UP001165460"/>
    </source>
</evidence>
<keyword evidence="5" id="KW-1185">Reference proteome</keyword>
<comment type="caution">
    <text evidence="4">The sequence shown here is derived from an EMBL/GenBank/DDBJ whole genome shotgun (WGS) entry which is preliminary data.</text>
</comment>
<dbReference type="Gene3D" id="2.40.50.140">
    <property type="entry name" value="Nucleic acid-binding proteins"/>
    <property type="match status" value="1"/>
</dbReference>